<dbReference type="Proteomes" id="UP000176532">
    <property type="component" value="Unassembled WGS sequence"/>
</dbReference>
<organism evidence="1 2">
    <name type="scientific">Candidatus Magasanikbacteria bacterium RIFCSPHIGHO2_02_FULL_50_9b</name>
    <dbReference type="NCBI Taxonomy" id="1798682"/>
    <lineage>
        <taxon>Bacteria</taxon>
        <taxon>Candidatus Magasanikiibacteriota</taxon>
    </lineage>
</organism>
<sequence>MATSTKLCMVFDFDWTLCTFDNSITLGLFADRLHQQFPEIDRDQIFAALNQQLLVLMGNVYGADERERAELRVQDFFKRHVRLSNDFMPPAAQWSHVARAGVLLEDRGIEITPEVLSFLLDTENELFELAGRVNQLFDDAVSTVSDLQSKLGAHVVVLTTSDVRLKYGVDGSLVFCRYHSNERKIDRVRRQGLCRIIPEHRVIVAENGKRHPQTLAEVMSAFHHVPEPRVFVKVGDTHSDMQLDFPEERVFVVRQRRADGSFDRPARATHVIEQLAELAPYLERRYKFR</sequence>
<evidence type="ECO:0000313" key="1">
    <source>
        <dbReference type="EMBL" id="OGH67775.1"/>
    </source>
</evidence>
<reference evidence="1 2" key="1">
    <citation type="journal article" date="2016" name="Nat. Commun.">
        <title>Thousands of microbial genomes shed light on interconnected biogeochemical processes in an aquifer system.</title>
        <authorList>
            <person name="Anantharaman K."/>
            <person name="Brown C.T."/>
            <person name="Hug L.A."/>
            <person name="Sharon I."/>
            <person name="Castelle C.J."/>
            <person name="Probst A.J."/>
            <person name="Thomas B.C."/>
            <person name="Singh A."/>
            <person name="Wilkins M.J."/>
            <person name="Karaoz U."/>
            <person name="Brodie E.L."/>
            <person name="Williams K.H."/>
            <person name="Hubbard S.S."/>
            <person name="Banfield J.F."/>
        </authorList>
    </citation>
    <scope>NUCLEOTIDE SEQUENCE [LARGE SCALE GENOMIC DNA]</scope>
</reference>
<dbReference type="AlphaFoldDB" id="A0A1F6M824"/>
<name>A0A1F6M824_9BACT</name>
<dbReference type="EMBL" id="MFQD01000034">
    <property type="protein sequence ID" value="OGH67775.1"/>
    <property type="molecule type" value="Genomic_DNA"/>
</dbReference>
<dbReference type="InterPro" id="IPR036412">
    <property type="entry name" value="HAD-like_sf"/>
</dbReference>
<proteinExistence type="predicted"/>
<dbReference type="SUPFAM" id="SSF56784">
    <property type="entry name" value="HAD-like"/>
    <property type="match status" value="1"/>
</dbReference>
<gene>
    <name evidence="1" type="ORF">A3C15_02860</name>
</gene>
<comment type="caution">
    <text evidence="1">The sequence shown here is derived from an EMBL/GenBank/DDBJ whole genome shotgun (WGS) entry which is preliminary data.</text>
</comment>
<protein>
    <submittedName>
        <fullName evidence="1">Uncharacterized protein</fullName>
    </submittedName>
</protein>
<evidence type="ECO:0000313" key="2">
    <source>
        <dbReference type="Proteomes" id="UP000176532"/>
    </source>
</evidence>
<accession>A0A1F6M824</accession>